<evidence type="ECO:0000313" key="2">
    <source>
        <dbReference type="EMBL" id="RLN28332.1"/>
    </source>
</evidence>
<keyword evidence="3" id="KW-1185">Reference proteome</keyword>
<evidence type="ECO:0000256" key="1">
    <source>
        <dbReference type="SAM" id="MobiDB-lite"/>
    </source>
</evidence>
<feature type="region of interest" description="Disordered" evidence="1">
    <location>
        <begin position="27"/>
        <end position="80"/>
    </location>
</feature>
<name>A0A3L6SV47_PANMI</name>
<sequence>MESLIGSGSAARLGCQRECQIVRSMAAWHPSEPPGARSTKVADTRQGLHGQINYAGPDREGKRAHAGGQPVASGQRTHWP</sequence>
<dbReference type="Proteomes" id="UP000275267">
    <property type="component" value="Unassembled WGS sequence"/>
</dbReference>
<reference evidence="3" key="1">
    <citation type="journal article" date="2019" name="Nat. Commun.">
        <title>The genome of broomcorn millet.</title>
        <authorList>
            <person name="Zou C."/>
            <person name="Miki D."/>
            <person name="Li D."/>
            <person name="Tang Q."/>
            <person name="Xiao L."/>
            <person name="Rajput S."/>
            <person name="Deng P."/>
            <person name="Jia W."/>
            <person name="Huang R."/>
            <person name="Zhang M."/>
            <person name="Sun Y."/>
            <person name="Hu J."/>
            <person name="Fu X."/>
            <person name="Schnable P.S."/>
            <person name="Li F."/>
            <person name="Zhang H."/>
            <person name="Feng B."/>
            <person name="Zhu X."/>
            <person name="Liu R."/>
            <person name="Schnable J.C."/>
            <person name="Zhu J.-K."/>
            <person name="Zhang H."/>
        </authorList>
    </citation>
    <scope>NUCLEOTIDE SEQUENCE [LARGE SCALE GENOMIC DNA]</scope>
</reference>
<proteinExistence type="predicted"/>
<comment type="caution">
    <text evidence="2">The sequence shown here is derived from an EMBL/GenBank/DDBJ whole genome shotgun (WGS) entry which is preliminary data.</text>
</comment>
<evidence type="ECO:0000313" key="3">
    <source>
        <dbReference type="Proteomes" id="UP000275267"/>
    </source>
</evidence>
<organism evidence="2 3">
    <name type="scientific">Panicum miliaceum</name>
    <name type="common">Proso millet</name>
    <name type="synonym">Broomcorn millet</name>
    <dbReference type="NCBI Taxonomy" id="4540"/>
    <lineage>
        <taxon>Eukaryota</taxon>
        <taxon>Viridiplantae</taxon>
        <taxon>Streptophyta</taxon>
        <taxon>Embryophyta</taxon>
        <taxon>Tracheophyta</taxon>
        <taxon>Spermatophyta</taxon>
        <taxon>Magnoliopsida</taxon>
        <taxon>Liliopsida</taxon>
        <taxon>Poales</taxon>
        <taxon>Poaceae</taxon>
        <taxon>PACMAD clade</taxon>
        <taxon>Panicoideae</taxon>
        <taxon>Panicodae</taxon>
        <taxon>Paniceae</taxon>
        <taxon>Panicinae</taxon>
        <taxon>Panicum</taxon>
        <taxon>Panicum sect. Panicum</taxon>
    </lineage>
</organism>
<dbReference type="EMBL" id="PQIB02000003">
    <property type="protein sequence ID" value="RLN28332.1"/>
    <property type="molecule type" value="Genomic_DNA"/>
</dbReference>
<dbReference type="AlphaFoldDB" id="A0A3L6SV47"/>
<accession>A0A3L6SV47</accession>
<gene>
    <name evidence="2" type="ORF">C2845_PM05G11040</name>
</gene>
<protein>
    <submittedName>
        <fullName evidence="2">Uncharacterized protein</fullName>
    </submittedName>
</protein>